<evidence type="ECO:0000313" key="2">
    <source>
        <dbReference type="EMBL" id="GHO89538.1"/>
    </source>
</evidence>
<keyword evidence="3" id="KW-1185">Reference proteome</keyword>
<evidence type="ECO:0000313" key="3">
    <source>
        <dbReference type="Proteomes" id="UP000635565"/>
    </source>
</evidence>
<dbReference type="EMBL" id="BNJJ01000039">
    <property type="protein sequence ID" value="GHO89538.1"/>
    <property type="molecule type" value="Genomic_DNA"/>
</dbReference>
<dbReference type="SUPFAM" id="SSF55961">
    <property type="entry name" value="Bet v1-like"/>
    <property type="match status" value="1"/>
</dbReference>
<dbReference type="Pfam" id="PF04673">
    <property type="entry name" value="Cyclase_polyket"/>
    <property type="match status" value="1"/>
</dbReference>
<name>A0ABQ3VVZ2_9CHLR</name>
<dbReference type="InterPro" id="IPR006765">
    <property type="entry name" value="Polyketide_synth_cyclase"/>
</dbReference>
<dbReference type="Proteomes" id="UP000635565">
    <property type="component" value="Unassembled WGS sequence"/>
</dbReference>
<feature type="domain" description="Coenzyme Q-binding protein COQ10 START" evidence="1">
    <location>
        <begin position="10"/>
        <end position="122"/>
    </location>
</feature>
<dbReference type="RefSeq" id="WP_201367108.1">
    <property type="nucleotide sequence ID" value="NZ_BNJJ01000039.1"/>
</dbReference>
<reference evidence="2 3" key="1">
    <citation type="journal article" date="2021" name="Int. J. Syst. Evol. Microbiol.">
        <title>Reticulibacter mediterranei gen. nov., sp. nov., within the new family Reticulibacteraceae fam. nov., and Ktedonospora formicarum gen. nov., sp. nov., Ktedonobacter robiniae sp. nov., Dictyobacter formicarum sp. nov. and Dictyobacter arantiisoli sp. nov., belonging to the class Ktedonobacteria.</title>
        <authorList>
            <person name="Yabe S."/>
            <person name="Zheng Y."/>
            <person name="Wang C.M."/>
            <person name="Sakai Y."/>
            <person name="Abe K."/>
            <person name="Yokota A."/>
            <person name="Donadio S."/>
            <person name="Cavaletti L."/>
            <person name="Monciardini P."/>
        </authorList>
    </citation>
    <scope>NUCLEOTIDE SEQUENCE [LARGE SCALE GENOMIC DNA]</scope>
    <source>
        <strain evidence="2 3">SOSP1-9</strain>
    </source>
</reference>
<accession>A0ABQ3VVZ2</accession>
<proteinExistence type="predicted"/>
<gene>
    <name evidence="2" type="ORF">KSZ_75440</name>
</gene>
<organism evidence="2 3">
    <name type="scientific">Dictyobacter formicarum</name>
    <dbReference type="NCBI Taxonomy" id="2778368"/>
    <lineage>
        <taxon>Bacteria</taxon>
        <taxon>Bacillati</taxon>
        <taxon>Chloroflexota</taxon>
        <taxon>Ktedonobacteria</taxon>
        <taxon>Ktedonobacterales</taxon>
        <taxon>Dictyobacteraceae</taxon>
        <taxon>Dictyobacter</taxon>
    </lineage>
</organism>
<dbReference type="InterPro" id="IPR005031">
    <property type="entry name" value="COQ10_START"/>
</dbReference>
<sequence>MGYIRNAVLIHAPVEDVFRLTNNVRTWPELFTEYASSEVIEETENSVTFRLTTHPDESGTQWSWIAVRHTDAERKSTRSERNPSSGPFKHMTIRWWYDSVGEADTVMTWEQEFSMKPDAPFSEEHATNHLNTQTRIQQRVIKERIEARYQKNEQPEELFRGIIVGNYKPGSEDKIVEAFARSDATELPHLVGVKSRHVWTQGEIYVHFVEARSSLPTILKEYIQHPLFKDVKAELDQYVSLIYPDLPPMAKQIYSWTNTDGQQQVEAKSAESTSDKKVA</sequence>
<dbReference type="Pfam" id="PF03364">
    <property type="entry name" value="Polyketide_cyc"/>
    <property type="match status" value="1"/>
</dbReference>
<dbReference type="Gene3D" id="3.30.530.20">
    <property type="match status" value="1"/>
</dbReference>
<evidence type="ECO:0000259" key="1">
    <source>
        <dbReference type="Pfam" id="PF03364"/>
    </source>
</evidence>
<dbReference type="Gene3D" id="3.30.70.1090">
    <property type="entry name" value="Dimeric alpha+beta barrel"/>
    <property type="match status" value="1"/>
</dbReference>
<dbReference type="InterPro" id="IPR038474">
    <property type="entry name" value="Polyketide_synth_cyclase_sf"/>
</dbReference>
<dbReference type="SUPFAM" id="SSF54909">
    <property type="entry name" value="Dimeric alpha+beta barrel"/>
    <property type="match status" value="1"/>
</dbReference>
<dbReference type="InterPro" id="IPR023393">
    <property type="entry name" value="START-like_dom_sf"/>
</dbReference>
<comment type="caution">
    <text evidence="2">The sequence shown here is derived from an EMBL/GenBank/DDBJ whole genome shotgun (WGS) entry which is preliminary data.</text>
</comment>
<protein>
    <recommendedName>
        <fullName evidence="1">Coenzyme Q-binding protein COQ10 START domain-containing protein</fullName>
    </recommendedName>
</protein>
<dbReference type="InterPro" id="IPR011008">
    <property type="entry name" value="Dimeric_a/b-barrel"/>
</dbReference>